<dbReference type="Proteomes" id="UP000054928">
    <property type="component" value="Unassembled WGS sequence"/>
</dbReference>
<dbReference type="GeneID" id="36404246"/>
<dbReference type="EMBL" id="CCYD01000349">
    <property type="protein sequence ID" value="CEG39135.1"/>
    <property type="molecule type" value="Genomic_DNA"/>
</dbReference>
<keyword evidence="2" id="KW-1185">Reference proteome</keyword>
<name>A0A0P1AEZ2_PLAHL</name>
<organism evidence="1 2">
    <name type="scientific">Plasmopara halstedii</name>
    <name type="common">Downy mildew of sunflower</name>
    <dbReference type="NCBI Taxonomy" id="4781"/>
    <lineage>
        <taxon>Eukaryota</taxon>
        <taxon>Sar</taxon>
        <taxon>Stramenopiles</taxon>
        <taxon>Oomycota</taxon>
        <taxon>Peronosporomycetes</taxon>
        <taxon>Peronosporales</taxon>
        <taxon>Peronosporaceae</taxon>
        <taxon>Plasmopara</taxon>
    </lineage>
</organism>
<sequence length="54" mass="5756">MIICPSLFTCYDVIPSRTLLPAFGDSNIDSPLGLLTSTNFKPLNVTSGGLHCVD</sequence>
<evidence type="ECO:0000313" key="2">
    <source>
        <dbReference type="Proteomes" id="UP000054928"/>
    </source>
</evidence>
<reference evidence="2" key="1">
    <citation type="submission" date="2014-09" db="EMBL/GenBank/DDBJ databases">
        <authorList>
            <person name="Sharma Rahul"/>
            <person name="Thines Marco"/>
        </authorList>
    </citation>
    <scope>NUCLEOTIDE SEQUENCE [LARGE SCALE GENOMIC DNA]</scope>
</reference>
<dbReference type="AlphaFoldDB" id="A0A0P1AEZ2"/>
<proteinExistence type="predicted"/>
<accession>A0A0P1AEZ2</accession>
<evidence type="ECO:0000313" key="1">
    <source>
        <dbReference type="EMBL" id="CEG39135.1"/>
    </source>
</evidence>
<protein>
    <submittedName>
        <fullName evidence="1">Uncharacterized protein</fullName>
    </submittedName>
</protein>
<dbReference type="RefSeq" id="XP_024575504.1">
    <property type="nucleotide sequence ID" value="XM_024724649.1"/>
</dbReference>